<keyword evidence="3" id="KW-1185">Reference proteome</keyword>
<comment type="caution">
    <text evidence="2">The sequence shown here is derived from an EMBL/GenBank/DDBJ whole genome shotgun (WGS) entry which is preliminary data.</text>
</comment>
<dbReference type="Proteomes" id="UP000324222">
    <property type="component" value="Unassembled WGS sequence"/>
</dbReference>
<proteinExistence type="predicted"/>
<organism evidence="2 3">
    <name type="scientific">Portunus trituberculatus</name>
    <name type="common">Swimming crab</name>
    <name type="synonym">Neptunus trituberculatus</name>
    <dbReference type="NCBI Taxonomy" id="210409"/>
    <lineage>
        <taxon>Eukaryota</taxon>
        <taxon>Metazoa</taxon>
        <taxon>Ecdysozoa</taxon>
        <taxon>Arthropoda</taxon>
        <taxon>Crustacea</taxon>
        <taxon>Multicrustacea</taxon>
        <taxon>Malacostraca</taxon>
        <taxon>Eumalacostraca</taxon>
        <taxon>Eucarida</taxon>
        <taxon>Decapoda</taxon>
        <taxon>Pleocyemata</taxon>
        <taxon>Brachyura</taxon>
        <taxon>Eubrachyura</taxon>
        <taxon>Portunoidea</taxon>
        <taxon>Portunidae</taxon>
        <taxon>Portuninae</taxon>
        <taxon>Portunus</taxon>
    </lineage>
</organism>
<dbReference type="EMBL" id="VSRR010001877">
    <property type="protein sequence ID" value="MPC28232.1"/>
    <property type="molecule type" value="Genomic_DNA"/>
</dbReference>
<evidence type="ECO:0000313" key="2">
    <source>
        <dbReference type="EMBL" id="MPC28232.1"/>
    </source>
</evidence>
<evidence type="ECO:0000313" key="3">
    <source>
        <dbReference type="Proteomes" id="UP000324222"/>
    </source>
</evidence>
<feature type="compositionally biased region" description="Pro residues" evidence="1">
    <location>
        <begin position="36"/>
        <end position="61"/>
    </location>
</feature>
<reference evidence="2 3" key="1">
    <citation type="submission" date="2019-05" db="EMBL/GenBank/DDBJ databases">
        <title>Another draft genome of Portunus trituberculatus and its Hox gene families provides insights of decapod evolution.</title>
        <authorList>
            <person name="Jeong J.-H."/>
            <person name="Song I."/>
            <person name="Kim S."/>
            <person name="Choi T."/>
            <person name="Kim D."/>
            <person name="Ryu S."/>
            <person name="Kim W."/>
        </authorList>
    </citation>
    <scope>NUCLEOTIDE SEQUENCE [LARGE SCALE GENOMIC DNA]</scope>
    <source>
        <tissue evidence="2">Muscle</tissue>
    </source>
</reference>
<evidence type="ECO:0000256" key="1">
    <source>
        <dbReference type="SAM" id="MobiDB-lite"/>
    </source>
</evidence>
<dbReference type="AlphaFoldDB" id="A0A5B7E2I1"/>
<accession>A0A5B7E2I1</accession>
<feature type="region of interest" description="Disordered" evidence="1">
    <location>
        <begin position="36"/>
        <end position="62"/>
    </location>
</feature>
<gene>
    <name evidence="2" type="ORF">E2C01_021429</name>
</gene>
<name>A0A5B7E2I1_PORTR</name>
<sequence length="158" mass="17866">MAESELKWERYSYYHHYSFFYILTLTCLRSPTPNYSPPLPGTHPPPPNTEPDPATHQPPPAITSYRLPTPITTSNHHHQSGCLVCREADHTTHLYHTGPVHTLKGLMLLVFSYLLSGDQCPSRFIYRPKCGDPAVGETRCIILKVLDAGRCDSETHRV</sequence>
<protein>
    <submittedName>
        <fullName evidence="2">Uncharacterized protein</fullName>
    </submittedName>
</protein>